<proteinExistence type="predicted"/>
<reference evidence="2 3" key="1">
    <citation type="submission" date="2016-04" db="EMBL/GenBank/DDBJ databases">
        <title>Genome analyses suggest a sexual origin of heterokaryosis in a supposedly ancient asexual fungus.</title>
        <authorList>
            <person name="Ropars J."/>
            <person name="Sedzielewska K."/>
            <person name="Noel J."/>
            <person name="Charron P."/>
            <person name="Farinelli L."/>
            <person name="Marton T."/>
            <person name="Kruger M."/>
            <person name="Pelin A."/>
            <person name="Brachmann A."/>
            <person name="Corradi N."/>
        </authorList>
    </citation>
    <scope>NUCLEOTIDE SEQUENCE [LARGE SCALE GENOMIC DNA]</scope>
    <source>
        <strain evidence="2 3">A5</strain>
    </source>
</reference>
<reference evidence="2 3" key="2">
    <citation type="submission" date="2017-09" db="EMBL/GenBank/DDBJ databases">
        <title>Extensive intraspecific genome diversity in a model arbuscular mycorrhizal fungus.</title>
        <authorList>
            <person name="Chen E.C."/>
            <person name="Morin E."/>
            <person name="Beaudet D."/>
            <person name="Noel J."/>
            <person name="Ndikumana S."/>
            <person name="Charron P."/>
            <person name="St-Onge C."/>
            <person name="Giorgi J."/>
            <person name="Grigoriev I.V."/>
            <person name="Roux C."/>
            <person name="Martin F.M."/>
            <person name="Corradi N."/>
        </authorList>
    </citation>
    <scope>NUCLEOTIDE SEQUENCE [LARGE SCALE GENOMIC DNA]</scope>
    <source>
        <strain evidence="2 3">A5</strain>
    </source>
</reference>
<evidence type="ECO:0000313" key="3">
    <source>
        <dbReference type="Proteomes" id="UP000232722"/>
    </source>
</evidence>
<evidence type="ECO:0000313" key="2">
    <source>
        <dbReference type="EMBL" id="PKB94185.1"/>
    </source>
</evidence>
<gene>
    <name evidence="2" type="ORF">RhiirA5_439365</name>
</gene>
<dbReference type="VEuPathDB" id="FungiDB:RhiirFUN_008744"/>
<dbReference type="Proteomes" id="UP000232722">
    <property type="component" value="Unassembled WGS sequence"/>
</dbReference>
<comment type="caution">
    <text evidence="2">The sequence shown here is derived from an EMBL/GenBank/DDBJ whole genome shotgun (WGS) entry which is preliminary data.</text>
</comment>
<evidence type="ECO:0000256" key="1">
    <source>
        <dbReference type="SAM" id="MobiDB-lite"/>
    </source>
</evidence>
<dbReference type="VEuPathDB" id="FungiDB:FUN_011004"/>
<dbReference type="EMBL" id="LLXJ01006497">
    <property type="protein sequence ID" value="PKB94185.1"/>
    <property type="molecule type" value="Genomic_DNA"/>
</dbReference>
<feature type="region of interest" description="Disordered" evidence="1">
    <location>
        <begin position="93"/>
        <end position="113"/>
    </location>
</feature>
<protein>
    <submittedName>
        <fullName evidence="2">Uncharacterized protein</fullName>
    </submittedName>
</protein>
<name>A0A2N0NHZ5_9GLOM</name>
<dbReference type="AlphaFoldDB" id="A0A2N0NHZ5"/>
<sequence>MKQTYFKELIYSKNYLIQKPGNLYEQYVNAFAFSEMVKSHNKAPNKRELQLQAQDNWRKIKMKDKDTIQNIIFELLHTPIQPSPYPFISQKKTVEPPRPPLTRSPLTPINNLPESSNNIQLKSNAMAQNHLLENLQKVKNDLCEYNNLLRAVSTPELRSSFTLKIKKLEETVTQKAALEENVMEIYDAPGRPSFFVKDPNLLEKMHDCVEFGVADYKRRKETIKVVLQKKSDLSDSDQIR</sequence>
<dbReference type="VEuPathDB" id="FungiDB:RhiirA1_479660"/>
<accession>A0A2N0NHZ5</accession>
<organism evidence="2 3">
    <name type="scientific">Rhizophagus irregularis</name>
    <dbReference type="NCBI Taxonomy" id="588596"/>
    <lineage>
        <taxon>Eukaryota</taxon>
        <taxon>Fungi</taxon>
        <taxon>Fungi incertae sedis</taxon>
        <taxon>Mucoromycota</taxon>
        <taxon>Glomeromycotina</taxon>
        <taxon>Glomeromycetes</taxon>
        <taxon>Glomerales</taxon>
        <taxon>Glomeraceae</taxon>
        <taxon>Rhizophagus</taxon>
    </lineage>
</organism>